<dbReference type="EMBL" id="SWLB01000007">
    <property type="protein sequence ID" value="KAF3336180.1"/>
    <property type="molecule type" value="Genomic_DNA"/>
</dbReference>
<organism evidence="2 3">
    <name type="scientific">Carex littledalei</name>
    <dbReference type="NCBI Taxonomy" id="544730"/>
    <lineage>
        <taxon>Eukaryota</taxon>
        <taxon>Viridiplantae</taxon>
        <taxon>Streptophyta</taxon>
        <taxon>Embryophyta</taxon>
        <taxon>Tracheophyta</taxon>
        <taxon>Spermatophyta</taxon>
        <taxon>Magnoliopsida</taxon>
        <taxon>Liliopsida</taxon>
        <taxon>Poales</taxon>
        <taxon>Cyperaceae</taxon>
        <taxon>Cyperoideae</taxon>
        <taxon>Cariceae</taxon>
        <taxon>Carex</taxon>
        <taxon>Carex subgen. Euthyceras</taxon>
    </lineage>
</organism>
<dbReference type="GO" id="GO:0016746">
    <property type="term" value="F:acyltransferase activity"/>
    <property type="evidence" value="ECO:0007669"/>
    <property type="project" value="UniProtKB-KW"/>
</dbReference>
<evidence type="ECO:0000259" key="1">
    <source>
        <dbReference type="PROSITE" id="PS51934"/>
    </source>
</evidence>
<dbReference type="Gene3D" id="3.90.1720.10">
    <property type="entry name" value="endopeptidase domain like (from Nostoc punctiforme)"/>
    <property type="match status" value="1"/>
</dbReference>
<keyword evidence="2" id="KW-0808">Transferase</keyword>
<feature type="domain" description="LRAT" evidence="1">
    <location>
        <begin position="20"/>
        <end position="180"/>
    </location>
</feature>
<gene>
    <name evidence="2" type="ORF">FCM35_KLT18766</name>
</gene>
<accession>A0A833VPQ0</accession>
<comment type="caution">
    <text evidence="2">The sequence shown here is derived from an EMBL/GenBank/DDBJ whole genome shotgun (WGS) entry which is preliminary data.</text>
</comment>
<dbReference type="AlphaFoldDB" id="A0A833VPQ0"/>
<dbReference type="InterPro" id="IPR007053">
    <property type="entry name" value="LRAT_dom"/>
</dbReference>
<reference evidence="2" key="1">
    <citation type="submission" date="2020-01" db="EMBL/GenBank/DDBJ databases">
        <title>Genome sequence of Kobresia littledalei, the first chromosome-level genome in the family Cyperaceae.</title>
        <authorList>
            <person name="Qu G."/>
        </authorList>
    </citation>
    <scope>NUCLEOTIDE SEQUENCE</scope>
    <source>
        <strain evidence="2">C.B.Clarke</strain>
        <tissue evidence="2">Leaf</tissue>
    </source>
</reference>
<protein>
    <submittedName>
        <fullName evidence="2">Lecithin retinol acyltransferase</fullName>
    </submittedName>
</protein>
<dbReference type="OrthoDB" id="421951at2759"/>
<sequence>MGVLSNKIGREEVKAGDHIYTWRSAYLYSHHGIYIGDEKVIHFTRAPGHEIGTGTMLDMVLFSSSPATSTGNTCQRCIDARHQHQIEGEPLPEGGVIISCLDCFLDGGYLYLFTYSVSTAFFLAKARGGTCTLAYSDPPDVVLHRALFLLTRGFGAYCLFKNNCEDFAIYCKTGLLVETAFSVGRSGQLSSITAAVTAVASSPLRFLTSSTGGLAVVTTGMYCVGRYVADIGIRRDVVKIPVERLVEQVETAPVAAVAAAVSSAPTEGSSFFRALPSPVLM</sequence>
<evidence type="ECO:0000313" key="3">
    <source>
        <dbReference type="Proteomes" id="UP000623129"/>
    </source>
</evidence>
<name>A0A833VPQ0_9POAL</name>
<dbReference type="Proteomes" id="UP000623129">
    <property type="component" value="Unassembled WGS sequence"/>
</dbReference>
<proteinExistence type="predicted"/>
<keyword evidence="3" id="KW-1185">Reference proteome</keyword>
<dbReference type="Pfam" id="PF04970">
    <property type="entry name" value="LRAT"/>
    <property type="match status" value="1"/>
</dbReference>
<evidence type="ECO:0000313" key="2">
    <source>
        <dbReference type="EMBL" id="KAF3336180.1"/>
    </source>
</evidence>
<keyword evidence="2" id="KW-0012">Acyltransferase</keyword>
<dbReference type="PANTHER" id="PTHR46137">
    <property type="entry name" value="OS05G0310600 PROTEIN"/>
    <property type="match status" value="1"/>
</dbReference>
<dbReference type="PROSITE" id="PS51934">
    <property type="entry name" value="LRAT"/>
    <property type="match status" value="1"/>
</dbReference>
<dbReference type="PANTHER" id="PTHR46137:SF3">
    <property type="entry name" value="OS05G0310600 PROTEIN"/>
    <property type="match status" value="1"/>
</dbReference>